<sequence>MPIPSTPAAFFLASLVSLLKLVELANATPIVDPISTNATAEITRWIPPPMPSIDPPVVPIENKDEPPRGNQVFCAIV</sequence>
<comment type="caution">
    <text evidence="2">The sequence shown here is derived from an EMBL/GenBank/DDBJ whole genome shotgun (WGS) entry which is preliminary data.</text>
</comment>
<evidence type="ECO:0000313" key="3">
    <source>
        <dbReference type="Proteomes" id="UP001313282"/>
    </source>
</evidence>
<evidence type="ECO:0000313" key="2">
    <source>
        <dbReference type="EMBL" id="KAK6345208.1"/>
    </source>
</evidence>
<dbReference type="Proteomes" id="UP001313282">
    <property type="component" value="Unassembled WGS sequence"/>
</dbReference>
<protein>
    <submittedName>
        <fullName evidence="2">Uncharacterized protein</fullName>
    </submittedName>
</protein>
<keyword evidence="1" id="KW-0732">Signal</keyword>
<gene>
    <name evidence="2" type="ORF">TWF718_007135</name>
</gene>
<evidence type="ECO:0000256" key="1">
    <source>
        <dbReference type="SAM" id="SignalP"/>
    </source>
</evidence>
<reference evidence="2 3" key="1">
    <citation type="submission" date="2019-10" db="EMBL/GenBank/DDBJ databases">
        <authorList>
            <person name="Palmer J.M."/>
        </authorList>
    </citation>
    <scope>NUCLEOTIDE SEQUENCE [LARGE SCALE GENOMIC DNA]</scope>
    <source>
        <strain evidence="2 3">TWF718</strain>
    </source>
</reference>
<organism evidence="2 3">
    <name type="scientific">Orbilia javanica</name>
    <dbReference type="NCBI Taxonomy" id="47235"/>
    <lineage>
        <taxon>Eukaryota</taxon>
        <taxon>Fungi</taxon>
        <taxon>Dikarya</taxon>
        <taxon>Ascomycota</taxon>
        <taxon>Pezizomycotina</taxon>
        <taxon>Orbiliomycetes</taxon>
        <taxon>Orbiliales</taxon>
        <taxon>Orbiliaceae</taxon>
        <taxon>Orbilia</taxon>
    </lineage>
</organism>
<accession>A0AAN8RND3</accession>
<dbReference type="EMBL" id="JAVHNR010000004">
    <property type="protein sequence ID" value="KAK6345208.1"/>
    <property type="molecule type" value="Genomic_DNA"/>
</dbReference>
<dbReference type="AlphaFoldDB" id="A0AAN8RND3"/>
<feature type="signal peptide" evidence="1">
    <location>
        <begin position="1"/>
        <end position="27"/>
    </location>
</feature>
<name>A0AAN8RND3_9PEZI</name>
<feature type="chain" id="PRO_5042977614" evidence="1">
    <location>
        <begin position="28"/>
        <end position="77"/>
    </location>
</feature>
<proteinExistence type="predicted"/>
<keyword evidence="3" id="KW-1185">Reference proteome</keyword>